<evidence type="ECO:0000313" key="2">
    <source>
        <dbReference type="EMBL" id="VEL26591.1"/>
    </source>
</evidence>
<dbReference type="OrthoDB" id="6112789at2759"/>
<dbReference type="AlphaFoldDB" id="A0A3S5A397"/>
<dbReference type="EMBL" id="CAAALY010081325">
    <property type="protein sequence ID" value="VEL26591.1"/>
    <property type="molecule type" value="Genomic_DNA"/>
</dbReference>
<proteinExistence type="predicted"/>
<reference evidence="2" key="1">
    <citation type="submission" date="2018-11" db="EMBL/GenBank/DDBJ databases">
        <authorList>
            <consortium name="Pathogen Informatics"/>
        </authorList>
    </citation>
    <scope>NUCLEOTIDE SEQUENCE</scope>
</reference>
<organism evidence="2 3">
    <name type="scientific">Protopolystoma xenopodis</name>
    <dbReference type="NCBI Taxonomy" id="117903"/>
    <lineage>
        <taxon>Eukaryota</taxon>
        <taxon>Metazoa</taxon>
        <taxon>Spiralia</taxon>
        <taxon>Lophotrochozoa</taxon>
        <taxon>Platyhelminthes</taxon>
        <taxon>Monogenea</taxon>
        <taxon>Polyopisthocotylea</taxon>
        <taxon>Polystomatidea</taxon>
        <taxon>Polystomatidae</taxon>
        <taxon>Protopolystoma</taxon>
    </lineage>
</organism>
<evidence type="ECO:0000313" key="3">
    <source>
        <dbReference type="Proteomes" id="UP000784294"/>
    </source>
</evidence>
<dbReference type="PANTHER" id="PTHR12706">
    <property type="entry name" value="STRAWBERRY NOTCH-RELATED"/>
    <property type="match status" value="1"/>
</dbReference>
<dbReference type="GO" id="GO:0005634">
    <property type="term" value="C:nucleus"/>
    <property type="evidence" value="ECO:0007669"/>
    <property type="project" value="TreeGrafter"/>
</dbReference>
<dbReference type="Pfam" id="PF13871">
    <property type="entry name" value="Helicase_C_4"/>
    <property type="match status" value="1"/>
</dbReference>
<dbReference type="InterPro" id="IPR026937">
    <property type="entry name" value="SBNO_Helicase_C_dom"/>
</dbReference>
<feature type="domain" description="Strawberry notch helicase C" evidence="1">
    <location>
        <begin position="6"/>
        <end position="58"/>
    </location>
</feature>
<sequence length="90" mass="10673">MNNRGRERDSNQMSKFLNRILGMRVHIQNALFRYFSDTLEELVRRAKRDKRLDLGIMDLGTTGQNMEITWTKSFDNRFLTDSSEVHLHKA</sequence>
<dbReference type="GO" id="GO:0006355">
    <property type="term" value="P:regulation of DNA-templated transcription"/>
    <property type="evidence" value="ECO:0007669"/>
    <property type="project" value="InterPro"/>
</dbReference>
<protein>
    <recommendedName>
        <fullName evidence="1">Strawberry notch helicase C domain-containing protein</fullName>
    </recommendedName>
</protein>
<dbReference type="GO" id="GO:0031490">
    <property type="term" value="F:chromatin DNA binding"/>
    <property type="evidence" value="ECO:0007669"/>
    <property type="project" value="TreeGrafter"/>
</dbReference>
<keyword evidence="3" id="KW-1185">Reference proteome</keyword>
<accession>A0A3S5A397</accession>
<name>A0A3S5A397_9PLAT</name>
<dbReference type="Proteomes" id="UP000784294">
    <property type="component" value="Unassembled WGS sequence"/>
</dbReference>
<dbReference type="InterPro" id="IPR026741">
    <property type="entry name" value="SNO"/>
</dbReference>
<evidence type="ECO:0000259" key="1">
    <source>
        <dbReference type="Pfam" id="PF13871"/>
    </source>
</evidence>
<dbReference type="GO" id="GO:0042393">
    <property type="term" value="F:histone binding"/>
    <property type="evidence" value="ECO:0007669"/>
    <property type="project" value="TreeGrafter"/>
</dbReference>
<gene>
    <name evidence="2" type="ORF">PXEA_LOCUS20031</name>
</gene>
<dbReference type="PANTHER" id="PTHR12706:SF30">
    <property type="entry name" value="PROTEIN STRAWBERRY NOTCH-RELATED"/>
    <property type="match status" value="1"/>
</dbReference>
<comment type="caution">
    <text evidence="2">The sequence shown here is derived from an EMBL/GenBank/DDBJ whole genome shotgun (WGS) entry which is preliminary data.</text>
</comment>